<evidence type="ECO:0000313" key="2">
    <source>
        <dbReference type="Proteomes" id="UP000814128"/>
    </source>
</evidence>
<accession>A0ACB8QE95</accession>
<reference evidence="1" key="2">
    <citation type="journal article" date="2022" name="New Phytol.">
        <title>Evolutionary transition to the ectomycorrhizal habit in the genomes of a hyperdiverse lineage of mushroom-forming fungi.</title>
        <authorList>
            <person name="Looney B."/>
            <person name="Miyauchi S."/>
            <person name="Morin E."/>
            <person name="Drula E."/>
            <person name="Courty P.E."/>
            <person name="Kohler A."/>
            <person name="Kuo A."/>
            <person name="LaButti K."/>
            <person name="Pangilinan J."/>
            <person name="Lipzen A."/>
            <person name="Riley R."/>
            <person name="Andreopoulos W."/>
            <person name="He G."/>
            <person name="Johnson J."/>
            <person name="Nolan M."/>
            <person name="Tritt A."/>
            <person name="Barry K.W."/>
            <person name="Grigoriev I.V."/>
            <person name="Nagy L.G."/>
            <person name="Hibbett D."/>
            <person name="Henrissat B."/>
            <person name="Matheny P.B."/>
            <person name="Labbe J."/>
            <person name="Martin F.M."/>
        </authorList>
    </citation>
    <scope>NUCLEOTIDE SEQUENCE</scope>
    <source>
        <strain evidence="1">EC-137</strain>
    </source>
</reference>
<reference evidence="1" key="1">
    <citation type="submission" date="2021-02" db="EMBL/GenBank/DDBJ databases">
        <authorList>
            <consortium name="DOE Joint Genome Institute"/>
            <person name="Ahrendt S."/>
            <person name="Looney B.P."/>
            <person name="Miyauchi S."/>
            <person name="Morin E."/>
            <person name="Drula E."/>
            <person name="Courty P.E."/>
            <person name="Chicoki N."/>
            <person name="Fauchery L."/>
            <person name="Kohler A."/>
            <person name="Kuo A."/>
            <person name="Labutti K."/>
            <person name="Pangilinan J."/>
            <person name="Lipzen A."/>
            <person name="Riley R."/>
            <person name="Andreopoulos W."/>
            <person name="He G."/>
            <person name="Johnson J."/>
            <person name="Barry K.W."/>
            <person name="Grigoriev I.V."/>
            <person name="Nagy L."/>
            <person name="Hibbett D."/>
            <person name="Henrissat B."/>
            <person name="Matheny P.B."/>
            <person name="Labbe J."/>
            <person name="Martin F."/>
        </authorList>
    </citation>
    <scope>NUCLEOTIDE SEQUENCE</scope>
    <source>
        <strain evidence="1">EC-137</strain>
    </source>
</reference>
<sequence>MPTLEMASTFPISTVDELRLKVQYFGMWGFPDVMETVFFALFTFVIGILTYTLIGKGLRVRVNQVLLGASLTMYIMSATAWAGHLRILWQGFNIALSPYLTAAVEDGLVPIEAAQYSIDAPYILLHVCTNAVNVLLGDSIALWRAYAIWGNPRWMLVLSCSLNFAMLGLHIFNAVVFVTLNLPDAPGNLRYLGNVDGHGGTVICAVTMSWTAFCNVLATALIAYKAWEHWRTIRELLTRSSRQSGVLRIFSILIESGLVYSTLWCVNIAASCPGGIPGHIRSYWPLIMSQISGMYPTLIVVIVALRQSQLEHAASGIDPRRVSLTRAPTARTLSLHFAPNPIPDYGEQEALMSSGDDSASTPRDRSSERKKFKRDDGRCSSDGEVRKV</sequence>
<organism evidence="1 2">
    <name type="scientific">Vararia minispora EC-137</name>
    <dbReference type="NCBI Taxonomy" id="1314806"/>
    <lineage>
        <taxon>Eukaryota</taxon>
        <taxon>Fungi</taxon>
        <taxon>Dikarya</taxon>
        <taxon>Basidiomycota</taxon>
        <taxon>Agaricomycotina</taxon>
        <taxon>Agaricomycetes</taxon>
        <taxon>Russulales</taxon>
        <taxon>Lachnocladiaceae</taxon>
        <taxon>Vararia</taxon>
    </lineage>
</organism>
<comment type="caution">
    <text evidence="1">The sequence shown here is derived from an EMBL/GenBank/DDBJ whole genome shotgun (WGS) entry which is preliminary data.</text>
</comment>
<dbReference type="Proteomes" id="UP000814128">
    <property type="component" value="Unassembled WGS sequence"/>
</dbReference>
<dbReference type="EMBL" id="MU273642">
    <property type="protein sequence ID" value="KAI0030042.1"/>
    <property type="molecule type" value="Genomic_DNA"/>
</dbReference>
<proteinExistence type="predicted"/>
<gene>
    <name evidence="1" type="ORF">K488DRAFT_72496</name>
</gene>
<name>A0ACB8QE95_9AGAM</name>
<protein>
    <submittedName>
        <fullName evidence="1">Uncharacterized protein</fullName>
    </submittedName>
</protein>
<evidence type="ECO:0000313" key="1">
    <source>
        <dbReference type="EMBL" id="KAI0030042.1"/>
    </source>
</evidence>
<keyword evidence="2" id="KW-1185">Reference proteome</keyword>